<dbReference type="Proteomes" id="UP001209803">
    <property type="component" value="Chromosome"/>
</dbReference>
<feature type="transmembrane region" description="Helical" evidence="1">
    <location>
        <begin position="12"/>
        <end position="34"/>
    </location>
</feature>
<keyword evidence="1" id="KW-0472">Membrane</keyword>
<evidence type="ECO:0000313" key="2">
    <source>
        <dbReference type="EMBL" id="WFE92383.1"/>
    </source>
</evidence>
<keyword evidence="1" id="KW-0812">Transmembrane</keyword>
<organism evidence="2 3">
    <name type="scientific">Roseibium porphyridii</name>
    <dbReference type="NCBI Taxonomy" id="2866279"/>
    <lineage>
        <taxon>Bacteria</taxon>
        <taxon>Pseudomonadati</taxon>
        <taxon>Pseudomonadota</taxon>
        <taxon>Alphaproteobacteria</taxon>
        <taxon>Hyphomicrobiales</taxon>
        <taxon>Stappiaceae</taxon>
        <taxon>Roseibium</taxon>
    </lineage>
</organism>
<sequence>MTLYSPETTWIAILGGGFSGSILAGGSVFQFDLWNMGSKKLPIQVLVTGKRAGLMAEAGTAMAILLVTGCRTAREMDGITSSGLDWELSFGGDADAVVKSGASVFKEVMKAAGKQTGEWALHESGKRLAQYIVGDLGVVQQGRQFNLLPTPISASIGAGIFYEWQKLHVLDGEIGWNYISPEYSVENRSGNVYMRMKNIPVKDGTTIHLGFGVDEWGIDGNIKWTPTSSGPRIGRSRLHIDCAVYGGELYQSFNRNEQPGINLSQLQPAGRSEAGMLTVSNTKEVAKNGKLTIYPRIFKFTNYPYWSADDTMTVHVDGKGRFTKVDGTTSFRD</sequence>
<accession>A0ABY8FA56</accession>
<keyword evidence="3" id="KW-1185">Reference proteome</keyword>
<name>A0ABY8FA56_9HYPH</name>
<dbReference type="EMBL" id="CP120863">
    <property type="protein sequence ID" value="WFE92383.1"/>
    <property type="molecule type" value="Genomic_DNA"/>
</dbReference>
<dbReference type="RefSeq" id="WP_265682144.1">
    <property type="nucleotide sequence ID" value="NZ_CP120863.1"/>
</dbReference>
<evidence type="ECO:0000313" key="3">
    <source>
        <dbReference type="Proteomes" id="UP001209803"/>
    </source>
</evidence>
<protein>
    <submittedName>
        <fullName evidence="2">Uncharacterized protein</fullName>
    </submittedName>
</protein>
<keyword evidence="1" id="KW-1133">Transmembrane helix</keyword>
<evidence type="ECO:0000256" key="1">
    <source>
        <dbReference type="SAM" id="Phobius"/>
    </source>
</evidence>
<reference evidence="2 3" key="1">
    <citation type="submission" date="2023-03" db="EMBL/GenBank/DDBJ databases">
        <title>Roseibium porphyridii sp. nov. and Roseibium rhodosorbium sp. nov. isolated from marine algae, Porphyridium cruentum and Rhodosorus marinus, respectively.</title>
        <authorList>
            <person name="Lee M.W."/>
            <person name="Choi B.J."/>
            <person name="Lee J.K."/>
            <person name="Choi D.G."/>
            <person name="Baek J.H."/>
            <person name="Bayburt H."/>
            <person name="Kim J.M."/>
            <person name="Han D.M."/>
            <person name="Kim K.H."/>
            <person name="Jeon C.O."/>
        </authorList>
    </citation>
    <scope>NUCLEOTIDE SEQUENCE [LARGE SCALE GENOMIC DNA]</scope>
    <source>
        <strain evidence="2 3">KMA01</strain>
    </source>
</reference>
<gene>
    <name evidence="2" type="ORF">K1718_13765</name>
</gene>
<proteinExistence type="predicted"/>